<feature type="domain" description="Fumarylacetoacetase-like C-terminal" evidence="2">
    <location>
        <begin position="84"/>
        <end position="264"/>
    </location>
</feature>
<evidence type="ECO:0000313" key="4">
    <source>
        <dbReference type="Proteomes" id="UP000217141"/>
    </source>
</evidence>
<dbReference type="PANTHER" id="PTHR30143:SF0">
    <property type="entry name" value="2-KETO-4-PENTENOATE HYDRATASE"/>
    <property type="match status" value="1"/>
</dbReference>
<dbReference type="InterPro" id="IPR036663">
    <property type="entry name" value="Fumarylacetoacetase_C_sf"/>
</dbReference>
<organism evidence="3 4">
    <name type="scientific">Sphingobium xenophagum</name>
    <dbReference type="NCBI Taxonomy" id="121428"/>
    <lineage>
        <taxon>Bacteria</taxon>
        <taxon>Pseudomonadati</taxon>
        <taxon>Pseudomonadota</taxon>
        <taxon>Alphaproteobacteria</taxon>
        <taxon>Sphingomonadales</taxon>
        <taxon>Sphingomonadaceae</taxon>
        <taxon>Sphingobium</taxon>
    </lineage>
</organism>
<evidence type="ECO:0000313" key="3">
    <source>
        <dbReference type="EMBL" id="ASY45858.1"/>
    </source>
</evidence>
<dbReference type="GO" id="GO:0008684">
    <property type="term" value="F:2-oxopent-4-enoate hydratase activity"/>
    <property type="evidence" value="ECO:0007669"/>
    <property type="project" value="TreeGrafter"/>
</dbReference>
<dbReference type="Proteomes" id="UP000217141">
    <property type="component" value="Chromosome II"/>
</dbReference>
<dbReference type="EMBL" id="CP022746">
    <property type="protein sequence ID" value="ASY45858.1"/>
    <property type="molecule type" value="Genomic_DNA"/>
</dbReference>
<dbReference type="Pfam" id="PF01557">
    <property type="entry name" value="FAA_hydrolase"/>
    <property type="match status" value="1"/>
</dbReference>
<dbReference type="Gene3D" id="3.90.850.10">
    <property type="entry name" value="Fumarylacetoacetase-like, C-terminal domain"/>
    <property type="match status" value="1"/>
</dbReference>
<reference evidence="3 4" key="1">
    <citation type="submission" date="2017-08" db="EMBL/GenBank/DDBJ databases">
        <title>Whole Genome Sequence of Sphingobium hydrophobicum C1: Insights into Adaption to the Electronic-waste Contaminated Sediment.</title>
        <authorList>
            <person name="Song D."/>
            <person name="Chen X."/>
            <person name="Xu M."/>
        </authorList>
    </citation>
    <scope>NUCLEOTIDE SEQUENCE [LARGE SCALE GENOMIC DNA]</scope>
    <source>
        <strain evidence="3 4">C1</strain>
    </source>
</reference>
<dbReference type="AlphaFoldDB" id="A0A249MX01"/>
<accession>A0A249MX01</accession>
<protein>
    <recommendedName>
        <fullName evidence="2">Fumarylacetoacetase-like C-terminal domain-containing protein</fullName>
    </recommendedName>
</protein>
<keyword evidence="1" id="KW-0456">Lyase</keyword>
<dbReference type="SUPFAM" id="SSF56529">
    <property type="entry name" value="FAH"/>
    <property type="match status" value="1"/>
</dbReference>
<proteinExistence type="predicted"/>
<evidence type="ECO:0000256" key="1">
    <source>
        <dbReference type="ARBA" id="ARBA00023239"/>
    </source>
</evidence>
<dbReference type="GO" id="GO:0005737">
    <property type="term" value="C:cytoplasm"/>
    <property type="evidence" value="ECO:0007669"/>
    <property type="project" value="TreeGrafter"/>
</dbReference>
<gene>
    <name evidence="3" type="ORF">CJD35_15015</name>
</gene>
<dbReference type="RefSeq" id="WP_017181285.1">
    <property type="nucleotide sequence ID" value="NZ_CP022746.1"/>
</dbReference>
<evidence type="ECO:0000259" key="2">
    <source>
        <dbReference type="Pfam" id="PF01557"/>
    </source>
</evidence>
<dbReference type="PANTHER" id="PTHR30143">
    <property type="entry name" value="ACID HYDRATASE"/>
    <property type="match status" value="1"/>
</dbReference>
<dbReference type="InterPro" id="IPR011234">
    <property type="entry name" value="Fumarylacetoacetase-like_C"/>
</dbReference>
<dbReference type="InterPro" id="IPR050772">
    <property type="entry name" value="Hydratase-Decarb/MhpD_sf"/>
</dbReference>
<sequence>MHDNAKDVQTEGIMVQDNNFDLERALLAATGERRMSTPLPQQFPSVDEAYAIQRRIHARTGQPIMVWKLGLTGKAPQDAFGAAEPTVGRLPASAIFSDRSQIFAVVPEIYAEAELVFEMGSDLPVVDRPYTRADICAALKGIYTGIEIVFSRFTDDHQSLPLLIADNVNAYGLVLGGKLSSQWEDRFADMPAKLSRNDEAPVEGSTARVLGNPLDAVVWLANWLRENENDNLKKEQLIASGTTTGATEIFAGDTISVSFDGAPAARISLIPSDEKDQSL</sequence>
<dbReference type="KEGG" id="shyd:CJD35_15015"/>
<name>A0A249MX01_SPHXE</name>